<evidence type="ECO:0000256" key="8">
    <source>
        <dbReference type="SAM" id="Phobius"/>
    </source>
</evidence>
<evidence type="ECO:0000256" key="2">
    <source>
        <dbReference type="ARBA" id="ARBA00022614"/>
    </source>
</evidence>
<keyword evidence="4" id="KW-0732">Signal</keyword>
<protein>
    <recommendedName>
        <fullName evidence="9">Leucine-rich repeat-containing N-terminal plant-type domain-containing protein</fullName>
    </recommendedName>
</protein>
<reference evidence="10" key="1">
    <citation type="submission" date="2022-12" db="EMBL/GenBank/DDBJ databases">
        <title>Draft genome assemblies for two species of Escallonia (Escalloniales).</title>
        <authorList>
            <person name="Chanderbali A."/>
            <person name="Dervinis C."/>
            <person name="Anghel I."/>
            <person name="Soltis D."/>
            <person name="Soltis P."/>
            <person name="Zapata F."/>
        </authorList>
    </citation>
    <scope>NUCLEOTIDE SEQUENCE</scope>
    <source>
        <strain evidence="10">UCBG92.1500</strain>
        <tissue evidence="10">Leaf</tissue>
    </source>
</reference>
<feature type="domain" description="Leucine-rich repeat-containing N-terminal plant-type" evidence="9">
    <location>
        <begin position="50"/>
        <end position="90"/>
    </location>
</feature>
<evidence type="ECO:0000256" key="3">
    <source>
        <dbReference type="ARBA" id="ARBA00022692"/>
    </source>
</evidence>
<evidence type="ECO:0000256" key="1">
    <source>
        <dbReference type="ARBA" id="ARBA00004167"/>
    </source>
</evidence>
<keyword evidence="3 8" id="KW-0812">Transmembrane</keyword>
<keyword evidence="2" id="KW-0433">Leucine-rich repeat</keyword>
<dbReference type="PANTHER" id="PTHR48060:SF21">
    <property type="entry name" value="L DOMAIN-LIKE PROTEIN"/>
    <property type="match status" value="1"/>
</dbReference>
<dbReference type="EMBL" id="JAVXUO010003062">
    <property type="protein sequence ID" value="KAK2967076.1"/>
    <property type="molecule type" value="Genomic_DNA"/>
</dbReference>
<keyword evidence="5" id="KW-0677">Repeat</keyword>
<dbReference type="SUPFAM" id="SSF52058">
    <property type="entry name" value="L domain-like"/>
    <property type="match status" value="1"/>
</dbReference>
<dbReference type="InterPro" id="IPR001611">
    <property type="entry name" value="Leu-rich_rpt"/>
</dbReference>
<gene>
    <name evidence="10" type="ORF">RJ640_014015</name>
</gene>
<comment type="subcellular location">
    <subcellularLocation>
        <location evidence="1">Membrane</location>
        <topology evidence="1">Single-pass membrane protein</topology>
    </subcellularLocation>
</comment>
<feature type="transmembrane region" description="Helical" evidence="8">
    <location>
        <begin position="20"/>
        <end position="41"/>
    </location>
</feature>
<keyword evidence="6 8" id="KW-1133">Transmembrane helix</keyword>
<feature type="domain" description="Leucine-rich repeat-containing N-terminal plant-type" evidence="9">
    <location>
        <begin position="243"/>
        <end position="261"/>
    </location>
</feature>
<keyword evidence="11" id="KW-1185">Reference proteome</keyword>
<dbReference type="Pfam" id="PF08263">
    <property type="entry name" value="LRRNT_2"/>
    <property type="match status" value="2"/>
</dbReference>
<dbReference type="GO" id="GO:0016020">
    <property type="term" value="C:membrane"/>
    <property type="evidence" value="ECO:0007669"/>
    <property type="project" value="UniProtKB-SubCell"/>
</dbReference>
<evidence type="ECO:0000313" key="10">
    <source>
        <dbReference type="EMBL" id="KAK2967076.1"/>
    </source>
</evidence>
<dbReference type="InterPro" id="IPR053211">
    <property type="entry name" value="DNA_repair-toleration"/>
</dbReference>
<dbReference type="InterPro" id="IPR013210">
    <property type="entry name" value="LRR_N_plant-typ"/>
</dbReference>
<sequence>TYLVLSSFLPHQAESKITDAVMVTSSCFLFSMVVVVLIQFIRTSETNITTDQSVLLAFRAHIINLDPQRILATNWSSATPVCNWAGVTCSRRHNRVAALNLSYMGLVGTIPPDIGNISFLASLDIRNNSFTGNLPKEMAHLRRLKELNLHYNEFSGGLPTRRHNRVAALNLSYMGLVGTIPPDIGNILFLASLYIRNNSFSGNQPKEMTHLRRLKEMNLHYNEFSAGLPTTHIINLDPQHILATNWSSATPVCNWAGVTCSHRHIRVAALNLSYIWA</sequence>
<dbReference type="PANTHER" id="PTHR48060">
    <property type="entry name" value="DNA DAMAGE-REPAIR/TOLERATION PROTEIN DRT100"/>
    <property type="match status" value="1"/>
</dbReference>
<evidence type="ECO:0000256" key="6">
    <source>
        <dbReference type="ARBA" id="ARBA00022989"/>
    </source>
</evidence>
<evidence type="ECO:0000313" key="11">
    <source>
        <dbReference type="Proteomes" id="UP001187471"/>
    </source>
</evidence>
<dbReference type="Pfam" id="PF00560">
    <property type="entry name" value="LRR_1"/>
    <property type="match status" value="2"/>
</dbReference>
<keyword evidence="7 8" id="KW-0472">Membrane</keyword>
<name>A0AA88QS42_9ASTE</name>
<evidence type="ECO:0000256" key="7">
    <source>
        <dbReference type="ARBA" id="ARBA00023136"/>
    </source>
</evidence>
<dbReference type="FunFam" id="3.80.10.10:FF:000129">
    <property type="entry name" value="Leucine-rich repeat receptor-like kinase"/>
    <property type="match status" value="1"/>
</dbReference>
<dbReference type="Gene3D" id="3.80.10.10">
    <property type="entry name" value="Ribonuclease Inhibitor"/>
    <property type="match status" value="2"/>
</dbReference>
<dbReference type="InterPro" id="IPR032675">
    <property type="entry name" value="LRR_dom_sf"/>
</dbReference>
<proteinExistence type="predicted"/>
<feature type="non-terminal residue" evidence="10">
    <location>
        <position position="277"/>
    </location>
</feature>
<comment type="caution">
    <text evidence="10">The sequence shown here is derived from an EMBL/GenBank/DDBJ whole genome shotgun (WGS) entry which is preliminary data.</text>
</comment>
<dbReference type="Proteomes" id="UP001187471">
    <property type="component" value="Unassembled WGS sequence"/>
</dbReference>
<dbReference type="AlphaFoldDB" id="A0AA88QS42"/>
<organism evidence="10 11">
    <name type="scientific">Escallonia rubra</name>
    <dbReference type="NCBI Taxonomy" id="112253"/>
    <lineage>
        <taxon>Eukaryota</taxon>
        <taxon>Viridiplantae</taxon>
        <taxon>Streptophyta</taxon>
        <taxon>Embryophyta</taxon>
        <taxon>Tracheophyta</taxon>
        <taxon>Spermatophyta</taxon>
        <taxon>Magnoliopsida</taxon>
        <taxon>eudicotyledons</taxon>
        <taxon>Gunneridae</taxon>
        <taxon>Pentapetalae</taxon>
        <taxon>asterids</taxon>
        <taxon>campanulids</taxon>
        <taxon>Escalloniales</taxon>
        <taxon>Escalloniaceae</taxon>
        <taxon>Escallonia</taxon>
    </lineage>
</organism>
<accession>A0AA88QS42</accession>
<evidence type="ECO:0000259" key="9">
    <source>
        <dbReference type="Pfam" id="PF08263"/>
    </source>
</evidence>
<evidence type="ECO:0000256" key="5">
    <source>
        <dbReference type="ARBA" id="ARBA00022737"/>
    </source>
</evidence>
<evidence type="ECO:0000256" key="4">
    <source>
        <dbReference type="ARBA" id="ARBA00022729"/>
    </source>
</evidence>